<dbReference type="InterPro" id="IPR003245">
    <property type="entry name" value="Phytocyanin_dom"/>
</dbReference>
<keyword evidence="2" id="KW-0812">Transmembrane</keyword>
<accession>A0AAD4XBF5</accession>
<evidence type="ECO:0000256" key="1">
    <source>
        <dbReference type="SAM" id="MobiDB-lite"/>
    </source>
</evidence>
<dbReference type="PANTHER" id="PTHR33021">
    <property type="entry name" value="BLUE COPPER PROTEIN"/>
    <property type="match status" value="1"/>
</dbReference>
<dbReference type="PANTHER" id="PTHR33021:SF499">
    <property type="entry name" value="OS12G0150500 PROTEIN"/>
    <property type="match status" value="1"/>
</dbReference>
<dbReference type="InterPro" id="IPR039391">
    <property type="entry name" value="Phytocyanin-like"/>
</dbReference>
<evidence type="ECO:0000256" key="2">
    <source>
        <dbReference type="SAM" id="Phobius"/>
    </source>
</evidence>
<gene>
    <name evidence="4" type="ORF">MKW98_031232</name>
</gene>
<proteinExistence type="predicted"/>
<sequence>MKMNQQVWALETTMNFMIVLSVLVYASSATNYTVGGDSGWALTSNVQTWSSSYTFSVGDTLVFVYRPVHNVLEVNESAYEDCNLDNPISITNGNYTTVTLDTFDTGSGLKAKIVVKSTDSSGSGNSGTDERHPPSSRSPPSPRQSPPPPSNTPGTPPSPPSDHDFPPSDPNAHGPSSSPSAATKITHKFAVITSVIFLVLIKLMIIQ</sequence>
<dbReference type="GO" id="GO:0009055">
    <property type="term" value="F:electron transfer activity"/>
    <property type="evidence" value="ECO:0007669"/>
    <property type="project" value="InterPro"/>
</dbReference>
<dbReference type="InterPro" id="IPR008972">
    <property type="entry name" value="Cupredoxin"/>
</dbReference>
<dbReference type="SUPFAM" id="SSF49503">
    <property type="entry name" value="Cupredoxins"/>
    <property type="match status" value="1"/>
</dbReference>
<feature type="transmembrane region" description="Helical" evidence="2">
    <location>
        <begin position="7"/>
        <end position="26"/>
    </location>
</feature>
<dbReference type="EMBL" id="JAJJMB010012102">
    <property type="protein sequence ID" value="KAI3887280.1"/>
    <property type="molecule type" value="Genomic_DNA"/>
</dbReference>
<evidence type="ECO:0000259" key="3">
    <source>
        <dbReference type="PROSITE" id="PS51485"/>
    </source>
</evidence>
<feature type="domain" description="Phytocyanin" evidence="3">
    <location>
        <begin position="30"/>
        <end position="102"/>
    </location>
</feature>
<keyword evidence="5" id="KW-1185">Reference proteome</keyword>
<dbReference type="CDD" id="cd04216">
    <property type="entry name" value="Phytocyanin"/>
    <property type="match status" value="1"/>
</dbReference>
<keyword evidence="2" id="KW-1133">Transmembrane helix</keyword>
<dbReference type="PROSITE" id="PS51485">
    <property type="entry name" value="PHYTOCYANIN"/>
    <property type="match status" value="1"/>
</dbReference>
<dbReference type="Gene3D" id="2.60.40.420">
    <property type="entry name" value="Cupredoxins - blue copper proteins"/>
    <property type="match status" value="1"/>
</dbReference>
<dbReference type="AlphaFoldDB" id="A0AAD4XBF5"/>
<dbReference type="Pfam" id="PF02298">
    <property type="entry name" value="Cu_bind_like"/>
    <property type="match status" value="1"/>
</dbReference>
<feature type="compositionally biased region" description="Pro residues" evidence="1">
    <location>
        <begin position="136"/>
        <end position="160"/>
    </location>
</feature>
<dbReference type="Proteomes" id="UP001202328">
    <property type="component" value="Unassembled WGS sequence"/>
</dbReference>
<reference evidence="4" key="1">
    <citation type="submission" date="2022-04" db="EMBL/GenBank/DDBJ databases">
        <title>A functionally conserved STORR gene fusion in Papaver species that diverged 16.8 million years ago.</title>
        <authorList>
            <person name="Catania T."/>
        </authorList>
    </citation>
    <scope>NUCLEOTIDE SEQUENCE</scope>
    <source>
        <strain evidence="4">S-188037</strain>
    </source>
</reference>
<comment type="caution">
    <text evidence="4">The sequence shown here is derived from an EMBL/GenBank/DDBJ whole genome shotgun (WGS) entry which is preliminary data.</text>
</comment>
<evidence type="ECO:0000313" key="4">
    <source>
        <dbReference type="EMBL" id="KAI3887280.1"/>
    </source>
</evidence>
<feature type="compositionally biased region" description="Low complexity" evidence="1">
    <location>
        <begin position="117"/>
        <end position="127"/>
    </location>
</feature>
<keyword evidence="2" id="KW-0472">Membrane</keyword>
<organism evidence="4 5">
    <name type="scientific">Papaver atlanticum</name>
    <dbReference type="NCBI Taxonomy" id="357466"/>
    <lineage>
        <taxon>Eukaryota</taxon>
        <taxon>Viridiplantae</taxon>
        <taxon>Streptophyta</taxon>
        <taxon>Embryophyta</taxon>
        <taxon>Tracheophyta</taxon>
        <taxon>Spermatophyta</taxon>
        <taxon>Magnoliopsida</taxon>
        <taxon>Ranunculales</taxon>
        <taxon>Papaveraceae</taxon>
        <taxon>Papaveroideae</taxon>
        <taxon>Papaver</taxon>
    </lineage>
</organism>
<dbReference type="GO" id="GO:0005886">
    <property type="term" value="C:plasma membrane"/>
    <property type="evidence" value="ECO:0007669"/>
    <property type="project" value="TreeGrafter"/>
</dbReference>
<evidence type="ECO:0000313" key="5">
    <source>
        <dbReference type="Proteomes" id="UP001202328"/>
    </source>
</evidence>
<protein>
    <recommendedName>
        <fullName evidence="3">Phytocyanin domain-containing protein</fullName>
    </recommendedName>
</protein>
<name>A0AAD4XBF5_9MAGN</name>
<feature type="region of interest" description="Disordered" evidence="1">
    <location>
        <begin position="116"/>
        <end position="181"/>
    </location>
</feature>
<feature type="transmembrane region" description="Helical" evidence="2">
    <location>
        <begin position="185"/>
        <end position="205"/>
    </location>
</feature>